<dbReference type="EMBL" id="LN891013">
    <property type="protein sequence ID" value="CUS11677.1"/>
    <property type="molecule type" value="Genomic_DNA"/>
</dbReference>
<proteinExistence type="predicted"/>
<keyword evidence="1" id="KW-0472">Membrane</keyword>
<protein>
    <recommendedName>
        <fullName evidence="4">Glycine zipper domain-containing protein</fullName>
    </recommendedName>
</protein>
<keyword evidence="1" id="KW-1133">Transmembrane helix</keyword>
<organism evidence="2 3">
    <name type="scientific">Tuber aestivum</name>
    <name type="common">summer truffle</name>
    <dbReference type="NCBI Taxonomy" id="59557"/>
    <lineage>
        <taxon>Eukaryota</taxon>
        <taxon>Fungi</taxon>
        <taxon>Dikarya</taxon>
        <taxon>Ascomycota</taxon>
        <taxon>Pezizomycotina</taxon>
        <taxon>Pezizomycetes</taxon>
        <taxon>Pezizales</taxon>
        <taxon>Tuberaceae</taxon>
        <taxon>Tuber</taxon>
    </lineage>
</organism>
<feature type="transmembrane region" description="Helical" evidence="1">
    <location>
        <begin position="76"/>
        <end position="97"/>
    </location>
</feature>
<feature type="transmembrane region" description="Helical" evidence="1">
    <location>
        <begin position="103"/>
        <end position="124"/>
    </location>
</feature>
<keyword evidence="1" id="KW-0812">Transmembrane</keyword>
<name>A0A292PZ55_9PEZI</name>
<dbReference type="AlphaFoldDB" id="A0A292PZ55"/>
<dbReference type="Proteomes" id="UP001412239">
    <property type="component" value="Unassembled WGS sequence"/>
</dbReference>
<gene>
    <name evidence="2" type="ORF">GSTUAT00004132001</name>
</gene>
<reference evidence="2" key="1">
    <citation type="submission" date="2015-10" db="EMBL/GenBank/DDBJ databases">
        <authorList>
            <person name="Regsiter A."/>
            <person name="william w."/>
        </authorList>
    </citation>
    <scope>NUCLEOTIDE SEQUENCE</scope>
    <source>
        <strain evidence="2">Montdore</strain>
    </source>
</reference>
<sequence>MASFSEWIGAAWQHVRKNPSTVLKTIICGPLKIVELVKTARPGLSAASKGSRALIPLTLTISAFCVLAAENKIEELANQVCSLALGSAGAAIGGAIGGLGGPIGMVIGAIVGGIAGGVLGEYGWGEFRKWLFTEGEDGVRPIDKIADKLKAATDKLRILTEVSSIIIHGHKAVFGALLKNWRGMGGLGEGSG</sequence>
<evidence type="ECO:0000256" key="1">
    <source>
        <dbReference type="SAM" id="Phobius"/>
    </source>
</evidence>
<evidence type="ECO:0000313" key="2">
    <source>
        <dbReference type="EMBL" id="CUS11677.1"/>
    </source>
</evidence>
<accession>A0A292PZ55</accession>
<evidence type="ECO:0000313" key="3">
    <source>
        <dbReference type="Proteomes" id="UP001412239"/>
    </source>
</evidence>
<evidence type="ECO:0008006" key="4">
    <source>
        <dbReference type="Google" id="ProtNLM"/>
    </source>
</evidence>
<feature type="transmembrane region" description="Helical" evidence="1">
    <location>
        <begin position="53"/>
        <end position="69"/>
    </location>
</feature>
<keyword evidence="3" id="KW-1185">Reference proteome</keyword>